<feature type="transmembrane region" description="Helical" evidence="9">
    <location>
        <begin position="307"/>
        <end position="331"/>
    </location>
</feature>
<keyword evidence="4 9" id="KW-1133">Transmembrane helix</keyword>
<dbReference type="Proteomes" id="UP001567538">
    <property type="component" value="Unassembled WGS sequence"/>
</dbReference>
<evidence type="ECO:0000256" key="5">
    <source>
        <dbReference type="ARBA" id="ARBA00023043"/>
    </source>
</evidence>
<sequence length="414" mass="45848">MVKESAVKKLYDAAAEGNATTIQSLLENDPFLLNKASFANTKETLLHVAAAIGHVDVASMLLEKAPSTCWSRDDNGMNPIHVAAMSGREEVLKLLVEKDAFAAMERLDRGETVLHLCVKHRRLEALRVLVSKLGGFVCAEDDAGETVLHLAVRYRQVEMIRYLTTNTKIDKKSKNSKGETPAKILKQHISYSGSDHETDEIKQLLRSPSAHSSQIPPADWLTKKRDSIMVVAVLIATMAFQAAVSPTGGVWQDDTTAHKAGEAVMAYKDPRIYRNFMRSNTVAFVTSLSIILLLIIGLPFKYRFFMWALVLIMWVSVTAVGVTYGASIMVATPVAHKDSLSSVIQIAIVVWVGLMSFLLVVNTFRHLYQKLRDSGLEFPSWEGGPRPNPLRFSPDNRSPFFASPSANKVLLPRK</sequence>
<dbReference type="AlphaFoldDB" id="A0ABD1FK31"/>
<dbReference type="EMBL" id="JBEAFC010000016">
    <property type="protein sequence ID" value="KAL1531018.1"/>
    <property type="molecule type" value="Genomic_DNA"/>
</dbReference>
<proteinExistence type="predicted"/>
<evidence type="ECO:0000313" key="12">
    <source>
        <dbReference type="Proteomes" id="UP001567538"/>
    </source>
</evidence>
<dbReference type="InterPro" id="IPR036770">
    <property type="entry name" value="Ankyrin_rpt-contain_sf"/>
</dbReference>
<keyword evidence="6 9" id="KW-0472">Membrane</keyword>
<keyword evidence="12" id="KW-1185">Reference proteome</keyword>
<dbReference type="InterPro" id="IPR026961">
    <property type="entry name" value="PGG_dom"/>
</dbReference>
<feature type="transmembrane region" description="Helical" evidence="9">
    <location>
        <begin position="227"/>
        <end position="244"/>
    </location>
</feature>
<dbReference type="PANTHER" id="PTHR24186">
    <property type="entry name" value="PROTEIN PHOSPHATASE 1 REGULATORY SUBUNIT"/>
    <property type="match status" value="1"/>
</dbReference>
<feature type="region of interest" description="Disordered" evidence="8">
    <location>
        <begin position="387"/>
        <end position="406"/>
    </location>
</feature>
<evidence type="ECO:0000256" key="9">
    <source>
        <dbReference type="SAM" id="Phobius"/>
    </source>
</evidence>
<dbReference type="InterPro" id="IPR002110">
    <property type="entry name" value="Ankyrin_rpt"/>
</dbReference>
<evidence type="ECO:0000256" key="1">
    <source>
        <dbReference type="ARBA" id="ARBA00004141"/>
    </source>
</evidence>
<comment type="caution">
    <text evidence="11">The sequence shown here is derived from an EMBL/GenBank/DDBJ whole genome shotgun (WGS) entry which is preliminary data.</text>
</comment>
<evidence type="ECO:0000313" key="11">
    <source>
        <dbReference type="EMBL" id="KAL1531018.1"/>
    </source>
</evidence>
<evidence type="ECO:0000256" key="3">
    <source>
        <dbReference type="ARBA" id="ARBA00022737"/>
    </source>
</evidence>
<evidence type="ECO:0000256" key="4">
    <source>
        <dbReference type="ARBA" id="ARBA00022989"/>
    </source>
</evidence>
<feature type="transmembrane region" description="Helical" evidence="9">
    <location>
        <begin position="281"/>
        <end position="300"/>
    </location>
</feature>
<keyword evidence="2 9" id="KW-0812">Transmembrane</keyword>
<accession>A0ABD1FK31</accession>
<dbReference type="Pfam" id="PF13962">
    <property type="entry name" value="PGG"/>
    <property type="match status" value="1"/>
</dbReference>
<dbReference type="SMART" id="SM00248">
    <property type="entry name" value="ANK"/>
    <property type="match status" value="4"/>
</dbReference>
<feature type="transmembrane region" description="Helical" evidence="9">
    <location>
        <begin position="343"/>
        <end position="364"/>
    </location>
</feature>
<evidence type="ECO:0000256" key="8">
    <source>
        <dbReference type="SAM" id="MobiDB-lite"/>
    </source>
</evidence>
<dbReference type="PROSITE" id="PS50088">
    <property type="entry name" value="ANK_REPEAT"/>
    <property type="match status" value="1"/>
</dbReference>
<feature type="domain" description="PGG" evidence="10">
    <location>
        <begin position="219"/>
        <end position="330"/>
    </location>
</feature>
<gene>
    <name evidence="11" type="ORF">AAHA92_34114</name>
</gene>
<dbReference type="Gene3D" id="1.25.40.20">
    <property type="entry name" value="Ankyrin repeat-containing domain"/>
    <property type="match status" value="2"/>
</dbReference>
<dbReference type="PANTHER" id="PTHR24186:SF37">
    <property type="entry name" value="PGG DOMAIN-CONTAINING PROTEIN"/>
    <property type="match status" value="1"/>
</dbReference>
<feature type="repeat" description="ANK" evidence="7">
    <location>
        <begin position="75"/>
        <end position="100"/>
    </location>
</feature>
<evidence type="ECO:0000256" key="7">
    <source>
        <dbReference type="PROSITE-ProRule" id="PRU00023"/>
    </source>
</evidence>
<dbReference type="Pfam" id="PF12796">
    <property type="entry name" value="Ank_2"/>
    <property type="match status" value="2"/>
</dbReference>
<keyword evidence="5 7" id="KW-0040">ANK repeat</keyword>
<protein>
    <submittedName>
        <fullName evidence="11">Ankyrin repeat-containing protein-like protein</fullName>
    </submittedName>
</protein>
<organism evidence="11 12">
    <name type="scientific">Salvia divinorum</name>
    <name type="common">Maria pastora</name>
    <name type="synonym">Diviner's sage</name>
    <dbReference type="NCBI Taxonomy" id="28513"/>
    <lineage>
        <taxon>Eukaryota</taxon>
        <taxon>Viridiplantae</taxon>
        <taxon>Streptophyta</taxon>
        <taxon>Embryophyta</taxon>
        <taxon>Tracheophyta</taxon>
        <taxon>Spermatophyta</taxon>
        <taxon>Magnoliopsida</taxon>
        <taxon>eudicotyledons</taxon>
        <taxon>Gunneridae</taxon>
        <taxon>Pentapetalae</taxon>
        <taxon>asterids</taxon>
        <taxon>lamiids</taxon>
        <taxon>Lamiales</taxon>
        <taxon>Lamiaceae</taxon>
        <taxon>Nepetoideae</taxon>
        <taxon>Mentheae</taxon>
        <taxon>Salviinae</taxon>
        <taxon>Salvia</taxon>
        <taxon>Salvia subgen. Calosphace</taxon>
    </lineage>
</organism>
<evidence type="ECO:0000256" key="6">
    <source>
        <dbReference type="ARBA" id="ARBA00023136"/>
    </source>
</evidence>
<dbReference type="PROSITE" id="PS50297">
    <property type="entry name" value="ANK_REP_REGION"/>
    <property type="match status" value="1"/>
</dbReference>
<comment type="subcellular location">
    <subcellularLocation>
        <location evidence="1">Membrane</location>
        <topology evidence="1">Multi-pass membrane protein</topology>
    </subcellularLocation>
</comment>
<name>A0ABD1FK31_SALDI</name>
<evidence type="ECO:0000259" key="10">
    <source>
        <dbReference type="Pfam" id="PF13962"/>
    </source>
</evidence>
<dbReference type="GO" id="GO:0016020">
    <property type="term" value="C:membrane"/>
    <property type="evidence" value="ECO:0007669"/>
    <property type="project" value="UniProtKB-SubCell"/>
</dbReference>
<evidence type="ECO:0000256" key="2">
    <source>
        <dbReference type="ARBA" id="ARBA00022692"/>
    </source>
</evidence>
<reference evidence="11 12" key="1">
    <citation type="submission" date="2024-06" db="EMBL/GenBank/DDBJ databases">
        <title>A chromosome level genome sequence of Diviner's sage (Salvia divinorum).</title>
        <authorList>
            <person name="Ford S.A."/>
            <person name="Ro D.-K."/>
            <person name="Ness R.W."/>
            <person name="Phillips M.A."/>
        </authorList>
    </citation>
    <scope>NUCLEOTIDE SEQUENCE [LARGE SCALE GENOMIC DNA]</scope>
    <source>
        <strain evidence="11">SAF-2024a</strain>
        <tissue evidence="11">Leaf</tissue>
    </source>
</reference>
<keyword evidence="3" id="KW-0677">Repeat</keyword>
<dbReference type="SUPFAM" id="SSF48403">
    <property type="entry name" value="Ankyrin repeat"/>
    <property type="match status" value="1"/>
</dbReference>